<accession>A0A9Q1L3G3</accession>
<organism evidence="2 3">
    <name type="scientific">Anisodus acutangulus</name>
    <dbReference type="NCBI Taxonomy" id="402998"/>
    <lineage>
        <taxon>Eukaryota</taxon>
        <taxon>Viridiplantae</taxon>
        <taxon>Streptophyta</taxon>
        <taxon>Embryophyta</taxon>
        <taxon>Tracheophyta</taxon>
        <taxon>Spermatophyta</taxon>
        <taxon>Magnoliopsida</taxon>
        <taxon>eudicotyledons</taxon>
        <taxon>Gunneridae</taxon>
        <taxon>Pentapetalae</taxon>
        <taxon>asterids</taxon>
        <taxon>lamiids</taxon>
        <taxon>Solanales</taxon>
        <taxon>Solanaceae</taxon>
        <taxon>Solanoideae</taxon>
        <taxon>Hyoscyameae</taxon>
        <taxon>Anisodus</taxon>
    </lineage>
</organism>
<dbReference type="Proteomes" id="UP001152561">
    <property type="component" value="Unassembled WGS sequence"/>
</dbReference>
<feature type="compositionally biased region" description="Basic and acidic residues" evidence="1">
    <location>
        <begin position="61"/>
        <end position="71"/>
    </location>
</feature>
<feature type="compositionally biased region" description="Polar residues" evidence="1">
    <location>
        <begin position="84"/>
        <end position="93"/>
    </location>
</feature>
<feature type="compositionally biased region" description="Polar residues" evidence="1">
    <location>
        <begin position="1"/>
        <end position="15"/>
    </location>
</feature>
<protein>
    <submittedName>
        <fullName evidence="2">Uncharacterized protein</fullName>
    </submittedName>
</protein>
<gene>
    <name evidence="2" type="ORF">K7X08_022169</name>
</gene>
<keyword evidence="3" id="KW-1185">Reference proteome</keyword>
<feature type="compositionally biased region" description="Acidic residues" evidence="1">
    <location>
        <begin position="189"/>
        <end position="199"/>
    </location>
</feature>
<evidence type="ECO:0000256" key="1">
    <source>
        <dbReference type="SAM" id="MobiDB-lite"/>
    </source>
</evidence>
<feature type="compositionally biased region" description="Basic residues" evidence="1">
    <location>
        <begin position="72"/>
        <end position="83"/>
    </location>
</feature>
<dbReference type="AlphaFoldDB" id="A0A9Q1L3G3"/>
<reference evidence="3" key="1">
    <citation type="journal article" date="2023" name="Proc. Natl. Acad. Sci. U.S.A.">
        <title>Genomic and structural basis for evolution of tropane alkaloid biosynthesis.</title>
        <authorList>
            <person name="Wanga Y.-J."/>
            <person name="Taina T."/>
            <person name="Yua J.-Y."/>
            <person name="Lia J."/>
            <person name="Xua B."/>
            <person name="Chenc J."/>
            <person name="D'Auriad J.C."/>
            <person name="Huanga J.-P."/>
            <person name="Huanga S.-X."/>
        </authorList>
    </citation>
    <scope>NUCLEOTIDE SEQUENCE [LARGE SCALE GENOMIC DNA]</scope>
    <source>
        <strain evidence="3">cv. KIB-2019</strain>
    </source>
</reference>
<proteinExistence type="predicted"/>
<sequence length="267" mass="30865">MTNVQKTNNPTSYDNTNKHSKLNKSITIREPENNPKHVKILEVPSKGKGKIGEEIQTENRNQQEEKIWEKDKRKKKRRYKSKNNMKGNNNDQTSTEEHHPNSFYEKGQISGIKNNNVQIFSQKDNNQTNLPQNINIENMTIQNENKVENSEDDAEIDKQEAQHNIENEKDYPIDPGEVQNNYLKLISETSEEEGEEYDESKDHDYEEEMSSKHSDEFASVESESFSGDDEIIYHDKDDSASDDHDVVLVETICSQSLVEVDVTSNLK</sequence>
<name>A0A9Q1L3G3_9SOLA</name>
<evidence type="ECO:0000313" key="3">
    <source>
        <dbReference type="Proteomes" id="UP001152561"/>
    </source>
</evidence>
<dbReference type="EMBL" id="JAJAGQ010000023">
    <property type="protein sequence ID" value="KAJ8528477.1"/>
    <property type="molecule type" value="Genomic_DNA"/>
</dbReference>
<feature type="region of interest" description="Disordered" evidence="1">
    <location>
        <begin position="1"/>
        <end position="107"/>
    </location>
</feature>
<feature type="compositionally biased region" description="Basic and acidic residues" evidence="1">
    <location>
        <begin position="200"/>
        <end position="216"/>
    </location>
</feature>
<evidence type="ECO:0000313" key="2">
    <source>
        <dbReference type="EMBL" id="KAJ8528477.1"/>
    </source>
</evidence>
<feature type="region of interest" description="Disordered" evidence="1">
    <location>
        <begin position="187"/>
        <end position="225"/>
    </location>
</feature>
<comment type="caution">
    <text evidence="2">The sequence shown here is derived from an EMBL/GenBank/DDBJ whole genome shotgun (WGS) entry which is preliminary data.</text>
</comment>